<dbReference type="EMBL" id="JABFTP020000185">
    <property type="protein sequence ID" value="KAL3288739.1"/>
    <property type="molecule type" value="Genomic_DNA"/>
</dbReference>
<keyword evidence="3" id="KW-1185">Reference proteome</keyword>
<dbReference type="Proteomes" id="UP001516400">
    <property type="component" value="Unassembled WGS sequence"/>
</dbReference>
<feature type="region of interest" description="Disordered" evidence="1">
    <location>
        <begin position="1"/>
        <end position="25"/>
    </location>
</feature>
<feature type="non-terminal residue" evidence="2">
    <location>
        <position position="58"/>
    </location>
</feature>
<evidence type="ECO:0000256" key="1">
    <source>
        <dbReference type="SAM" id="MobiDB-lite"/>
    </source>
</evidence>
<accession>A0ABD2PCN5</accession>
<feature type="compositionally biased region" description="Basic and acidic residues" evidence="1">
    <location>
        <begin position="1"/>
        <end position="11"/>
    </location>
</feature>
<proteinExistence type="predicted"/>
<dbReference type="AlphaFoldDB" id="A0ABD2PCN5"/>
<name>A0ABD2PCN5_9CUCU</name>
<feature type="compositionally biased region" description="Polar residues" evidence="1">
    <location>
        <begin position="12"/>
        <end position="25"/>
    </location>
</feature>
<evidence type="ECO:0000313" key="3">
    <source>
        <dbReference type="Proteomes" id="UP001516400"/>
    </source>
</evidence>
<organism evidence="2 3">
    <name type="scientific">Cryptolaemus montrouzieri</name>
    <dbReference type="NCBI Taxonomy" id="559131"/>
    <lineage>
        <taxon>Eukaryota</taxon>
        <taxon>Metazoa</taxon>
        <taxon>Ecdysozoa</taxon>
        <taxon>Arthropoda</taxon>
        <taxon>Hexapoda</taxon>
        <taxon>Insecta</taxon>
        <taxon>Pterygota</taxon>
        <taxon>Neoptera</taxon>
        <taxon>Endopterygota</taxon>
        <taxon>Coleoptera</taxon>
        <taxon>Polyphaga</taxon>
        <taxon>Cucujiformia</taxon>
        <taxon>Coccinelloidea</taxon>
        <taxon>Coccinellidae</taxon>
        <taxon>Scymninae</taxon>
        <taxon>Scymnini</taxon>
        <taxon>Cryptolaemus</taxon>
    </lineage>
</organism>
<feature type="non-terminal residue" evidence="2">
    <location>
        <position position="1"/>
    </location>
</feature>
<sequence>CKFHSFADDSTLHTSSCSVKPLSSQDTNEIRIQQYNKVNSDLKSVLDWGSANLVEFNA</sequence>
<evidence type="ECO:0000313" key="2">
    <source>
        <dbReference type="EMBL" id="KAL3288739.1"/>
    </source>
</evidence>
<gene>
    <name evidence="2" type="ORF">HHI36_003174</name>
</gene>
<protein>
    <submittedName>
        <fullName evidence="2">Uncharacterized protein</fullName>
    </submittedName>
</protein>
<reference evidence="2 3" key="1">
    <citation type="journal article" date="2021" name="BMC Biol.">
        <title>Horizontally acquired antibacterial genes associated with adaptive radiation of ladybird beetles.</title>
        <authorList>
            <person name="Li H.S."/>
            <person name="Tang X.F."/>
            <person name="Huang Y.H."/>
            <person name="Xu Z.Y."/>
            <person name="Chen M.L."/>
            <person name="Du X.Y."/>
            <person name="Qiu B.Y."/>
            <person name="Chen P.T."/>
            <person name="Zhang W."/>
            <person name="Slipinski A."/>
            <person name="Escalona H.E."/>
            <person name="Waterhouse R.M."/>
            <person name="Zwick A."/>
            <person name="Pang H."/>
        </authorList>
    </citation>
    <scope>NUCLEOTIDE SEQUENCE [LARGE SCALE GENOMIC DNA]</scope>
    <source>
        <strain evidence="2">SYSU2018</strain>
    </source>
</reference>
<comment type="caution">
    <text evidence="2">The sequence shown here is derived from an EMBL/GenBank/DDBJ whole genome shotgun (WGS) entry which is preliminary data.</text>
</comment>